<dbReference type="AlphaFoldDB" id="A7UWZ7"/>
<dbReference type="RefSeq" id="XP_001728533.2">
    <property type="nucleotide sequence ID" value="XM_001728481.2"/>
</dbReference>
<name>A7UWZ7_NEUCR</name>
<dbReference type="GeneID" id="5847930"/>
<dbReference type="HOGENOM" id="CLU_2622619_0_0_1"/>
<dbReference type="InParanoid" id="A7UWZ7"/>
<sequence>MEKGWETLVGTIAVAGKRTHRVAWTVDEYIVSGRSAATGGYAFVRCVHLHDEDLDAPGRTSFASINVQLAQVHNSKALMHASQNVYNQIHMAAGLSVFAHPACV</sequence>
<proteinExistence type="predicted"/>
<reference evidence="1 2" key="1">
    <citation type="journal article" date="2003" name="Nature">
        <title>The genome sequence of the filamentous fungus Neurospora crassa.</title>
        <authorList>
            <person name="Galagan J.E."/>
            <person name="Calvo S.E."/>
            <person name="Borkovich K.A."/>
            <person name="Selker E.U."/>
            <person name="Read N.D."/>
            <person name="Jaffe D."/>
            <person name="FitzHugh W."/>
            <person name="Ma L.J."/>
            <person name="Smirnov S."/>
            <person name="Purcell S."/>
            <person name="Rehman B."/>
            <person name="Elkins T."/>
            <person name="Engels R."/>
            <person name="Wang S."/>
            <person name="Nielsen C.B."/>
            <person name="Butler J."/>
            <person name="Endrizzi M."/>
            <person name="Qui D."/>
            <person name="Ianakiev P."/>
            <person name="Bell-Pedersen D."/>
            <person name="Nelson M.A."/>
            <person name="Werner-Washburne M."/>
            <person name="Selitrennikoff C.P."/>
            <person name="Kinsey J.A."/>
            <person name="Braun E.L."/>
            <person name="Zelter A."/>
            <person name="Schulte U."/>
            <person name="Kothe G.O."/>
            <person name="Jedd G."/>
            <person name="Mewes W."/>
            <person name="Staben C."/>
            <person name="Marcotte E."/>
            <person name="Greenberg D."/>
            <person name="Roy A."/>
            <person name="Foley K."/>
            <person name="Naylor J."/>
            <person name="Stange-Thomann N."/>
            <person name="Barrett R."/>
            <person name="Gnerre S."/>
            <person name="Kamal M."/>
            <person name="Kamvysselis M."/>
            <person name="Mauceli E."/>
            <person name="Bielke C."/>
            <person name="Rudd S."/>
            <person name="Frishman D."/>
            <person name="Krystofova S."/>
            <person name="Rasmussen C."/>
            <person name="Metzenberg R.L."/>
            <person name="Perkins D.D."/>
            <person name="Kroken S."/>
            <person name="Cogoni C."/>
            <person name="Macino G."/>
            <person name="Catcheside D."/>
            <person name="Li W."/>
            <person name="Pratt R.J."/>
            <person name="Osmani S.A."/>
            <person name="DeSouza C.P."/>
            <person name="Glass L."/>
            <person name="Orbach M.J."/>
            <person name="Berglund J.A."/>
            <person name="Voelker R."/>
            <person name="Yarden O."/>
            <person name="Plamann M."/>
            <person name="Seiler S."/>
            <person name="Dunlap J."/>
            <person name="Radford A."/>
            <person name="Aramayo R."/>
            <person name="Natvig D.O."/>
            <person name="Alex L.A."/>
            <person name="Mannhaupt G."/>
            <person name="Ebbole D.J."/>
            <person name="Freitag M."/>
            <person name="Paulsen I."/>
            <person name="Sachs M.S."/>
            <person name="Lander E.S."/>
            <person name="Nusbaum C."/>
            <person name="Birren B."/>
        </authorList>
    </citation>
    <scope>NUCLEOTIDE SEQUENCE [LARGE SCALE GENOMIC DNA]</scope>
    <source>
        <strain evidence="2">ATCC 24698 / 74-OR23-1A / CBS 708.71 / DSM 1257 / FGSC 987</strain>
    </source>
</reference>
<gene>
    <name evidence="1" type="ORF">NCU10951</name>
</gene>
<accession>A7UWZ7</accession>
<dbReference type="KEGG" id="ncr:NCU10951"/>
<evidence type="ECO:0000313" key="1">
    <source>
        <dbReference type="EMBL" id="EDO65442.2"/>
    </source>
</evidence>
<evidence type="ECO:0000313" key="2">
    <source>
        <dbReference type="Proteomes" id="UP000001805"/>
    </source>
</evidence>
<keyword evidence="2" id="KW-1185">Reference proteome</keyword>
<dbReference type="Proteomes" id="UP000001805">
    <property type="component" value="Chromosome 2, Linkage Group V"/>
</dbReference>
<dbReference type="VEuPathDB" id="FungiDB:NCU10951"/>
<protein>
    <submittedName>
        <fullName evidence="1">Uncharacterized protein</fullName>
    </submittedName>
</protein>
<dbReference type="EMBL" id="CM002240">
    <property type="protein sequence ID" value="EDO65442.2"/>
    <property type="molecule type" value="Genomic_DNA"/>
</dbReference>
<organism evidence="1 2">
    <name type="scientific">Neurospora crassa (strain ATCC 24698 / 74-OR23-1A / CBS 708.71 / DSM 1257 / FGSC 987)</name>
    <dbReference type="NCBI Taxonomy" id="367110"/>
    <lineage>
        <taxon>Eukaryota</taxon>
        <taxon>Fungi</taxon>
        <taxon>Dikarya</taxon>
        <taxon>Ascomycota</taxon>
        <taxon>Pezizomycotina</taxon>
        <taxon>Sordariomycetes</taxon>
        <taxon>Sordariomycetidae</taxon>
        <taxon>Sordariales</taxon>
        <taxon>Sordariaceae</taxon>
        <taxon>Neurospora</taxon>
    </lineage>
</organism>